<evidence type="ECO:0000259" key="2">
    <source>
        <dbReference type="Pfam" id="PF13505"/>
    </source>
</evidence>
<dbReference type="Pfam" id="PF13505">
    <property type="entry name" value="OMP_b-brl"/>
    <property type="match status" value="1"/>
</dbReference>
<feature type="domain" description="Outer membrane protein beta-barrel" evidence="2">
    <location>
        <begin position="10"/>
        <end position="181"/>
    </location>
</feature>
<dbReference type="InterPro" id="IPR011250">
    <property type="entry name" value="OMP/PagP_B-barrel"/>
</dbReference>
<protein>
    <recommendedName>
        <fullName evidence="2">Outer membrane protein beta-barrel domain-containing protein</fullName>
    </recommendedName>
</protein>
<evidence type="ECO:0000256" key="1">
    <source>
        <dbReference type="ARBA" id="ARBA00022729"/>
    </source>
</evidence>
<dbReference type="AlphaFoldDB" id="A0A7V5LJJ2"/>
<dbReference type="Proteomes" id="UP000886111">
    <property type="component" value="Unassembled WGS sequence"/>
</dbReference>
<dbReference type="EMBL" id="DRTD01000624">
    <property type="protein sequence ID" value="HHE55797.1"/>
    <property type="molecule type" value="Genomic_DNA"/>
</dbReference>
<name>A0A7V5LJJ2_CALAY</name>
<sequence length="185" mass="19922">MRKFIILSSIFTLLFVIEAFAQVNFNFNAVGVQAGYVKPEDPIESTIGFGARAELGTLMKENISMGAMVDYWSKKYGEGTGVEVTFSQMLLAPYVHYNFATQGSFVPYAGGGVGLAFNSSKVEYTSSFFGVGGSSSTSDTDFVIFGVGGAKMNFNEKMAGFAEARYMIGDVDALSVVVGFLYSLH</sequence>
<gene>
    <name evidence="3" type="ORF">ENL21_08450</name>
</gene>
<proteinExistence type="predicted"/>
<keyword evidence="1" id="KW-0732">Signal</keyword>
<accession>A0A7V5LJJ2</accession>
<dbReference type="SUPFAM" id="SSF56925">
    <property type="entry name" value="OMPA-like"/>
    <property type="match status" value="1"/>
</dbReference>
<comment type="caution">
    <text evidence="3">The sequence shown here is derived from an EMBL/GenBank/DDBJ whole genome shotgun (WGS) entry which is preliminary data.</text>
</comment>
<reference evidence="3" key="1">
    <citation type="journal article" date="2020" name="mSystems">
        <title>Genome- and Community-Level Interaction Insights into Carbon Utilization and Element Cycling Functions of Hydrothermarchaeota in Hydrothermal Sediment.</title>
        <authorList>
            <person name="Zhou Z."/>
            <person name="Liu Y."/>
            <person name="Xu W."/>
            <person name="Pan J."/>
            <person name="Luo Z.H."/>
            <person name="Li M."/>
        </authorList>
    </citation>
    <scope>NUCLEOTIDE SEQUENCE [LARGE SCALE GENOMIC DNA]</scope>
    <source>
        <strain evidence="3">HyVt-76</strain>
    </source>
</reference>
<dbReference type="Gene3D" id="2.40.160.20">
    <property type="match status" value="1"/>
</dbReference>
<dbReference type="InterPro" id="IPR027385">
    <property type="entry name" value="Beta-barrel_OMP"/>
</dbReference>
<evidence type="ECO:0000313" key="3">
    <source>
        <dbReference type="EMBL" id="HHE55797.1"/>
    </source>
</evidence>
<organism evidence="3">
    <name type="scientific">Caldithrix abyssi</name>
    <dbReference type="NCBI Taxonomy" id="187145"/>
    <lineage>
        <taxon>Bacteria</taxon>
        <taxon>Pseudomonadati</taxon>
        <taxon>Calditrichota</taxon>
        <taxon>Calditrichia</taxon>
        <taxon>Calditrichales</taxon>
        <taxon>Calditrichaceae</taxon>
        <taxon>Caldithrix</taxon>
    </lineage>
</organism>